<dbReference type="AlphaFoldDB" id="A0A100XEL7"/>
<reference evidence="3" key="2">
    <citation type="submission" date="2016-02" db="EMBL/GenBank/DDBJ databases">
        <title>Draft genome sequence of five rapidly growing Mycobacterium species.</title>
        <authorList>
            <person name="Katahira K."/>
            <person name="Gotou Y."/>
            <person name="Iida K."/>
            <person name="Ogura Y."/>
            <person name="Hayashi T."/>
        </authorList>
    </citation>
    <scope>NUCLEOTIDE SEQUENCE [LARGE SCALE GENOMIC DNA]</scope>
    <source>
        <strain evidence="3">JCM6362</strain>
    </source>
</reference>
<evidence type="ECO:0000313" key="3">
    <source>
        <dbReference type="Proteomes" id="UP000069654"/>
    </source>
</evidence>
<name>A0A100XEL7_MYCTH</name>
<comment type="caution">
    <text evidence="2">The sequence shown here is derived from an EMBL/GenBank/DDBJ whole genome shotgun (WGS) entry which is preliminary data.</text>
</comment>
<organism evidence="2 3">
    <name type="scientific">Mycolicibacterium thermoresistibile</name>
    <name type="common">Mycobacterium thermoresistibile</name>
    <dbReference type="NCBI Taxonomy" id="1797"/>
    <lineage>
        <taxon>Bacteria</taxon>
        <taxon>Bacillati</taxon>
        <taxon>Actinomycetota</taxon>
        <taxon>Actinomycetes</taxon>
        <taxon>Mycobacteriales</taxon>
        <taxon>Mycobacteriaceae</taxon>
        <taxon>Mycolicibacterium</taxon>
    </lineage>
</organism>
<dbReference type="Proteomes" id="UP000069654">
    <property type="component" value="Unassembled WGS sequence"/>
</dbReference>
<feature type="non-terminal residue" evidence="2">
    <location>
        <position position="205"/>
    </location>
</feature>
<dbReference type="STRING" id="1797.RMCT_2166"/>
<feature type="compositionally biased region" description="Basic and acidic residues" evidence="1">
    <location>
        <begin position="25"/>
        <end position="36"/>
    </location>
</feature>
<accession>A0A100XEL7</accession>
<proteinExistence type="predicted"/>
<feature type="region of interest" description="Disordered" evidence="1">
    <location>
        <begin position="1"/>
        <end position="132"/>
    </location>
</feature>
<evidence type="ECO:0000313" key="2">
    <source>
        <dbReference type="EMBL" id="GAT15196.1"/>
    </source>
</evidence>
<feature type="non-terminal residue" evidence="2">
    <location>
        <position position="1"/>
    </location>
</feature>
<gene>
    <name evidence="2" type="ORF">RMCT_2166</name>
</gene>
<feature type="compositionally biased region" description="Basic residues" evidence="1">
    <location>
        <begin position="1"/>
        <end position="12"/>
    </location>
</feature>
<evidence type="ECO:0000256" key="1">
    <source>
        <dbReference type="SAM" id="MobiDB-lite"/>
    </source>
</evidence>
<dbReference type="EMBL" id="BCTB01000013">
    <property type="protein sequence ID" value="GAT15196.1"/>
    <property type="molecule type" value="Genomic_DNA"/>
</dbReference>
<feature type="compositionally biased region" description="Basic and acidic residues" evidence="1">
    <location>
        <begin position="114"/>
        <end position="126"/>
    </location>
</feature>
<reference evidence="2 3" key="1">
    <citation type="journal article" date="2016" name="Genome Announc.">
        <title>Draft Genome Sequences of Five Rapidly Growing Mycobacterium Species, M. thermoresistibile, M. fortuitum subsp. acetamidolyticum, M. canariasense, M. brisbanense, and M. novocastrense.</title>
        <authorList>
            <person name="Katahira K."/>
            <person name="Ogura Y."/>
            <person name="Gotoh Y."/>
            <person name="Hayashi T."/>
        </authorList>
    </citation>
    <scope>NUCLEOTIDE SEQUENCE [LARGE SCALE GENOMIC DNA]</scope>
    <source>
        <strain evidence="2 3">JCM6362</strain>
    </source>
</reference>
<sequence>RPGRRCHPRRRSASSASQTLYKADGWCHARARERTARAGRASGRARGDQTSQGAVLPPPGRQGLGRVAHVVHRRLRQRHRFGRRHDDSGRRRIRRLRPPQPRQPGQGDIASGARARDRAHLPDHGARGVGIGGCGPIGPRGAHARLRSLPRDLPQGGWPVAHRVVPADPAPDRLLQRAVLGVPVAAHGADTEQRGDQGRAPVHAL</sequence>
<protein>
    <submittedName>
        <fullName evidence="2">Uncharacterized protein</fullName>
    </submittedName>
</protein>
<feature type="compositionally biased region" description="Basic residues" evidence="1">
    <location>
        <begin position="69"/>
        <end position="83"/>
    </location>
</feature>